<proteinExistence type="inferred from homology"/>
<dbReference type="GO" id="GO:0015093">
    <property type="term" value="F:ferrous iron transmembrane transporter activity"/>
    <property type="evidence" value="ECO:0007669"/>
    <property type="project" value="TreeGrafter"/>
</dbReference>
<dbReference type="InterPro" id="IPR000836">
    <property type="entry name" value="PRTase_dom"/>
</dbReference>
<evidence type="ECO:0000256" key="7">
    <source>
        <dbReference type="ARBA" id="ARBA00023136"/>
    </source>
</evidence>
<organism evidence="9 10">
    <name type="scientific">Dentipellis fragilis</name>
    <dbReference type="NCBI Taxonomy" id="205917"/>
    <lineage>
        <taxon>Eukaryota</taxon>
        <taxon>Fungi</taxon>
        <taxon>Dikarya</taxon>
        <taxon>Basidiomycota</taxon>
        <taxon>Agaricomycotina</taxon>
        <taxon>Agaricomycetes</taxon>
        <taxon>Russulales</taxon>
        <taxon>Hericiaceae</taxon>
        <taxon>Dentipellis</taxon>
    </lineage>
</organism>
<keyword evidence="4 8" id="KW-0812">Transmembrane</keyword>
<dbReference type="Gene3D" id="3.40.50.2020">
    <property type="match status" value="1"/>
</dbReference>
<dbReference type="PROSITE" id="PS50920">
    <property type="entry name" value="SOLCAR"/>
    <property type="match status" value="3"/>
</dbReference>
<dbReference type="SUPFAM" id="SSF103506">
    <property type="entry name" value="Mitochondrial carrier"/>
    <property type="match status" value="1"/>
</dbReference>
<keyword evidence="6" id="KW-0496">Mitochondrion</keyword>
<evidence type="ECO:0000256" key="4">
    <source>
        <dbReference type="ARBA" id="ARBA00022692"/>
    </source>
</evidence>
<reference evidence="9 10" key="1">
    <citation type="submission" date="2019-02" db="EMBL/GenBank/DDBJ databases">
        <title>Genome sequencing of the rare red list fungi Dentipellis fragilis.</title>
        <authorList>
            <person name="Buettner E."/>
            <person name="Kellner H."/>
        </authorList>
    </citation>
    <scope>NUCLEOTIDE SEQUENCE [LARGE SCALE GENOMIC DNA]</scope>
    <source>
        <strain evidence="9 10">DSM 105465</strain>
    </source>
</reference>
<comment type="caution">
    <text evidence="9">The sequence shown here is derived from an EMBL/GenBank/DDBJ whole genome shotgun (WGS) entry which is preliminary data.</text>
</comment>
<accession>A0A4Y9Y3P4</accession>
<name>A0A4Y9Y3P4_9AGAM</name>
<dbReference type="InterPro" id="IPR018108">
    <property type="entry name" value="MCP_transmembrane"/>
</dbReference>
<evidence type="ECO:0000256" key="2">
    <source>
        <dbReference type="ARBA" id="ARBA00006375"/>
    </source>
</evidence>
<comment type="subcellular location">
    <subcellularLocation>
        <location evidence="1">Mitochondrion membrane</location>
        <topology evidence="1">Multi-pass membrane protein</topology>
    </subcellularLocation>
</comment>
<dbReference type="EMBL" id="SEOQ01000864">
    <property type="protein sequence ID" value="TFY56031.1"/>
    <property type="molecule type" value="Genomic_DNA"/>
</dbReference>
<dbReference type="AlphaFoldDB" id="A0A4Y9Y3P4"/>
<dbReference type="PANTHER" id="PTHR45758:SF4">
    <property type="entry name" value="MITOFERRIN-1"/>
    <property type="match status" value="1"/>
</dbReference>
<dbReference type="InterPro" id="IPR029057">
    <property type="entry name" value="PRTase-like"/>
</dbReference>
<keyword evidence="5" id="KW-1133">Transmembrane helix</keyword>
<dbReference type="CDD" id="cd06223">
    <property type="entry name" value="PRTases_typeI"/>
    <property type="match status" value="1"/>
</dbReference>
<comment type="similarity">
    <text evidence="2">Belongs to the mitochondrial carrier (TC 2.A.29) family.</text>
</comment>
<dbReference type="OrthoDB" id="43906at2759"/>
<dbReference type="FunFam" id="1.50.40.10:FF:000029">
    <property type="entry name" value="Solute carrier family 25 member 28"/>
    <property type="match status" value="1"/>
</dbReference>
<evidence type="ECO:0000256" key="8">
    <source>
        <dbReference type="PROSITE-ProRule" id="PRU00282"/>
    </source>
</evidence>
<dbReference type="Proteomes" id="UP000298327">
    <property type="component" value="Unassembled WGS sequence"/>
</dbReference>
<feature type="repeat" description="Solcar" evidence="8">
    <location>
        <begin position="371"/>
        <end position="455"/>
    </location>
</feature>
<keyword evidence="3" id="KW-0813">Transport</keyword>
<evidence type="ECO:0000313" key="10">
    <source>
        <dbReference type="Proteomes" id="UP000298327"/>
    </source>
</evidence>
<evidence type="ECO:0000256" key="3">
    <source>
        <dbReference type="ARBA" id="ARBA00022448"/>
    </source>
</evidence>
<dbReference type="SUPFAM" id="SSF53271">
    <property type="entry name" value="PRTase-like"/>
    <property type="match status" value="1"/>
</dbReference>
<dbReference type="Gene3D" id="1.50.40.10">
    <property type="entry name" value="Mitochondrial carrier domain"/>
    <property type="match status" value="1"/>
</dbReference>
<keyword evidence="10" id="KW-1185">Reference proteome</keyword>
<evidence type="ECO:0000256" key="5">
    <source>
        <dbReference type="ARBA" id="ARBA00022989"/>
    </source>
</evidence>
<evidence type="ECO:0000256" key="6">
    <source>
        <dbReference type="ARBA" id="ARBA00023128"/>
    </source>
</evidence>
<keyword evidence="7 8" id="KW-0472">Membrane</keyword>
<feature type="repeat" description="Solcar" evidence="8">
    <location>
        <begin position="462"/>
        <end position="553"/>
    </location>
</feature>
<evidence type="ECO:0000313" key="9">
    <source>
        <dbReference type="EMBL" id="TFY56031.1"/>
    </source>
</evidence>
<dbReference type="InterPro" id="IPR023395">
    <property type="entry name" value="MCP_dom_sf"/>
</dbReference>
<gene>
    <name evidence="9" type="ORF">EVG20_g9093</name>
</gene>
<sequence>MAEPEHVRLTYEDVHNLIKKTAVQIEEFKPDVLIAIGGGGFFPARVLRTFLKHKDTKKNIPIYAIGLSLYEVLPGTTAEQLGNEVIRTQWLGPETQKVLLGRRALIVDEIDDSRKTLQYALTELEKDAEHQLLSLPESERDAARTKFAVFVVSNKLKPKLGQLPSDIPYYAGTEVDDIWLDFPWEANDIEEHNRLAAAQKAKGVLVIAAQPSFSTSTRGRRLTNISAGRCTLLVRLRSHGDLKSVSNAGLEERVVWSRIMAEEVDYEALSPNAGLGVNMMAGALAGITEHSVMFPIDSIKTRMQVFSTTPAAVYTGIGNAVTRISSTEGLRVLWRGVSSVILGAGPAHAVHFGTYEAVKDILGGNRKDKTNQWLATSTAGAVATIASDALMNPFDVIKQRMQVHQSEFRSMFTCATTVWRNEGLSAFYVSYPTTLAMTVPFTAAQFTVYEQVKSLVNPTGEYSPASHMVAGGIAGAVAAGVTTPLDVAKTLLQTRGTSTDSEIRHCRGMMHAFKIIWQRDGLRGFSRGLTPRVVTHMPSNALCWLSYEFFSYWFASHEYSIITATYIVVAALPSVMLDVMRRDEITELFQMAHSTVLKENKRPPNTTPTSRPKYTHVRALVALATCLIVLSLGNVVRLKFARFRDGTSGTALEDSSPVLRTFSGWTAHPAMTLGLDDPMATIRSRKPSQERSGLLYALELESAQPIGRRDLSAVMTVTHETAGDLELILSTVQQESPGLVEVAIVCPQVILSSVRQALQKTISSFPTGAHLELSLHTWTSNMDEAEALISTASRLATGWILIIDHHHLRGLGAEERLKLFRPWSVSFPLGPRGFREVAPEDKLCLPPSDSPQVASFLVPPFVLPAYVLNGDGISSQKSWPSLGSRIAESRPDSVGGVVLAITPGSGPVHNWCDTQHNDAQHILARHHSSDSNYHQRFFGSSLNPSPTKKDRGTFALVLPTVDDMLYFSTASCRLLSRGNRIHILLYAEEQEELGTESFDIEIGVAFEDGVISTDSCDLRYQVSSVTDVAIDFIITSWLDSLPHPPDIIIGATDEEKLTTYSFQGLKQKKHFYPTLIQLPRADLPYSDWMGVLSVEEWRHWNVPQVDVSIITDNRPGSLARLLDSITNARYFGDTLNLRVNMEQTADPDTLELIGNLAWNHGTVFVHHRVIHGGLLPSVVESWYPLSNDSYGLLLEDDVEASPLFYAWVKLTILRYRFASPLYRDSYL</sequence>
<dbReference type="PANTHER" id="PTHR45758">
    <property type="entry name" value="MITOFERRIN-1-RELATED"/>
    <property type="match status" value="1"/>
</dbReference>
<feature type="repeat" description="Solcar" evidence="8">
    <location>
        <begin position="273"/>
        <end position="361"/>
    </location>
</feature>
<protein>
    <submittedName>
        <fullName evidence="9">Uncharacterized protein</fullName>
    </submittedName>
</protein>
<evidence type="ECO:0000256" key="1">
    <source>
        <dbReference type="ARBA" id="ARBA00004225"/>
    </source>
</evidence>
<dbReference type="GO" id="GO:0048250">
    <property type="term" value="P:iron import into the mitochondrion"/>
    <property type="evidence" value="ECO:0007669"/>
    <property type="project" value="TreeGrafter"/>
</dbReference>
<dbReference type="Pfam" id="PF00153">
    <property type="entry name" value="Mito_carr"/>
    <property type="match status" value="3"/>
</dbReference>
<dbReference type="STRING" id="205917.A0A4Y9Y3P4"/>
<dbReference type="GO" id="GO:0031966">
    <property type="term" value="C:mitochondrial membrane"/>
    <property type="evidence" value="ECO:0007669"/>
    <property type="project" value="UniProtKB-SubCell"/>
</dbReference>